<dbReference type="RefSeq" id="WP_012813313.1">
    <property type="nucleotide sequence ID" value="NC_013211.1"/>
</dbReference>
<protein>
    <submittedName>
        <fullName evidence="1">Uncharacterized protein</fullName>
    </submittedName>
</protein>
<evidence type="ECO:0000313" key="2">
    <source>
        <dbReference type="Proteomes" id="UP000000948"/>
    </source>
</evidence>
<keyword evidence="1" id="KW-0614">Plasmid</keyword>
<name>C7JIZ6_ACEP3</name>
<organism evidence="1 2">
    <name type="scientific">Acetobacter pasteurianus (strain NBRC 105184 / IFO 3283-01)</name>
    <dbReference type="NCBI Taxonomy" id="634452"/>
    <lineage>
        <taxon>Bacteria</taxon>
        <taxon>Pseudomonadati</taxon>
        <taxon>Pseudomonadota</taxon>
        <taxon>Alphaproteobacteria</taxon>
        <taxon>Acetobacterales</taxon>
        <taxon>Acetobacteraceae</taxon>
        <taxon>Acetobacter</taxon>
    </lineage>
</organism>
<evidence type="ECO:0000313" key="1">
    <source>
        <dbReference type="EMBL" id="BAI01073.1"/>
    </source>
</evidence>
<accession>C7JIZ6</accession>
<dbReference type="EMBL" id="AP011123">
    <property type="protein sequence ID" value="BAI01073.1"/>
    <property type="molecule type" value="Genomic_DNA"/>
</dbReference>
<dbReference type="Proteomes" id="UP000000948">
    <property type="component" value="Plasmid pAPA01-020"/>
</dbReference>
<gene>
    <name evidence="1" type="ordered locus">APA01_42860</name>
</gene>
<dbReference type="AlphaFoldDB" id="C7JIZ6"/>
<geneLocation type="plasmid" evidence="1 2">
    <name>pAPA01-020</name>
</geneLocation>
<proteinExistence type="predicted"/>
<sequence>MSETLTQIADLANVMDYLDRTKDVVREHAPDVVQRFERLKERVSTRISHT</sequence>
<dbReference type="KEGG" id="apt:APA01_42860"/>
<dbReference type="HOGENOM" id="CLU_3113362_0_0_5"/>
<reference evidence="1 2" key="1">
    <citation type="journal article" date="2009" name="Nucleic Acids Res.">
        <title>Whole-genome analyses reveal genetic instability of Acetobacter pasteurianus.</title>
        <authorList>
            <person name="Azuma Y."/>
            <person name="Hosoyama A."/>
            <person name="Matsutani M."/>
            <person name="Furuya N."/>
            <person name="Horikawa H."/>
            <person name="Harada T."/>
            <person name="Hirakawa H."/>
            <person name="Kuhara S."/>
            <person name="Matsushita K."/>
            <person name="Fujita N."/>
            <person name="Shirai M."/>
        </authorList>
    </citation>
    <scope>NUCLEOTIDE SEQUENCE [LARGE SCALE GENOMIC DNA]</scope>
    <source>
        <strain evidence="2">NBRC 105184 / IFO 3283-01</strain>
    </source>
</reference>